<dbReference type="PANTHER" id="PTHR34310:SF9">
    <property type="entry name" value="BLR5716 PROTEIN"/>
    <property type="match status" value="1"/>
</dbReference>
<name>A0A1X6MR72_9APHY</name>
<dbReference type="Proteomes" id="UP000194127">
    <property type="component" value="Unassembled WGS sequence"/>
</dbReference>
<evidence type="ECO:0000259" key="1">
    <source>
        <dbReference type="Pfam" id="PF04248"/>
    </source>
</evidence>
<proteinExistence type="predicted"/>
<dbReference type="PANTHER" id="PTHR34310">
    <property type="entry name" value="DUF427 DOMAIN PROTEIN (AFU_ORTHOLOGUE AFUA_3G02220)"/>
    <property type="match status" value="1"/>
</dbReference>
<reference evidence="2 3" key="1">
    <citation type="submission" date="2017-04" db="EMBL/GenBank/DDBJ databases">
        <title>Genome Sequence of the Model Brown-Rot Fungus Postia placenta SB12.</title>
        <authorList>
            <consortium name="DOE Joint Genome Institute"/>
            <person name="Gaskell J."/>
            <person name="Kersten P."/>
            <person name="Larrondo L.F."/>
            <person name="Canessa P."/>
            <person name="Martinez D."/>
            <person name="Hibbett D."/>
            <person name="Schmoll M."/>
            <person name="Kubicek C.P."/>
            <person name="Martinez A.T."/>
            <person name="Yadav J."/>
            <person name="Master E."/>
            <person name="Magnuson J.K."/>
            <person name="James T."/>
            <person name="Yaver D."/>
            <person name="Berka R."/>
            <person name="Labutti K."/>
            <person name="Lipzen A."/>
            <person name="Aerts A."/>
            <person name="Barry K."/>
            <person name="Henrissat B."/>
            <person name="Blanchette R."/>
            <person name="Grigoriev I."/>
            <person name="Cullen D."/>
        </authorList>
    </citation>
    <scope>NUCLEOTIDE SEQUENCE [LARGE SCALE GENOMIC DNA]</scope>
    <source>
        <strain evidence="2 3">MAD-698-R-SB12</strain>
    </source>
</reference>
<dbReference type="RefSeq" id="XP_024335672.1">
    <property type="nucleotide sequence ID" value="XM_024486509.1"/>
</dbReference>
<dbReference type="GeneID" id="36331458"/>
<organism evidence="2 3">
    <name type="scientific">Postia placenta MAD-698-R-SB12</name>
    <dbReference type="NCBI Taxonomy" id="670580"/>
    <lineage>
        <taxon>Eukaryota</taxon>
        <taxon>Fungi</taxon>
        <taxon>Dikarya</taxon>
        <taxon>Basidiomycota</taxon>
        <taxon>Agaricomycotina</taxon>
        <taxon>Agaricomycetes</taxon>
        <taxon>Polyporales</taxon>
        <taxon>Adustoporiaceae</taxon>
        <taxon>Rhodonia</taxon>
    </lineage>
</organism>
<gene>
    <name evidence="2" type="ORF">POSPLADRAFT_1151242</name>
</gene>
<dbReference type="OrthoDB" id="18996at2759"/>
<accession>A0A1X6MR72</accession>
<dbReference type="InterPro" id="IPR007361">
    <property type="entry name" value="DUF427"/>
</dbReference>
<dbReference type="AlphaFoldDB" id="A0A1X6MR72"/>
<keyword evidence="3" id="KW-1185">Reference proteome</keyword>
<dbReference type="EMBL" id="KZ110603">
    <property type="protein sequence ID" value="OSX58878.1"/>
    <property type="molecule type" value="Genomic_DNA"/>
</dbReference>
<protein>
    <recommendedName>
        <fullName evidence="1">DUF427 domain-containing protein</fullName>
    </recommendedName>
</protein>
<dbReference type="Pfam" id="PF04248">
    <property type="entry name" value="NTP_transf_9"/>
    <property type="match status" value="2"/>
</dbReference>
<evidence type="ECO:0000313" key="3">
    <source>
        <dbReference type="Proteomes" id="UP000194127"/>
    </source>
</evidence>
<feature type="domain" description="DUF427" evidence="1">
    <location>
        <begin position="17"/>
        <end position="85"/>
    </location>
</feature>
<dbReference type="Gene3D" id="2.170.150.40">
    <property type="entry name" value="Domain of unknown function (DUF427)"/>
    <property type="match status" value="2"/>
</dbReference>
<dbReference type="InterPro" id="IPR038694">
    <property type="entry name" value="DUF427_sf"/>
</dbReference>
<dbReference type="STRING" id="670580.A0A1X6MR72"/>
<feature type="domain" description="DUF427" evidence="1">
    <location>
        <begin position="130"/>
        <end position="223"/>
    </location>
</feature>
<sequence>MAPPFTQPHIETLPRRVRVLFAGQYIVDTKKAKLVWLKPNYPTFFFDSADVPQKYLSRASISGELQQYDIVVGSRKAEAAATEYLDGDLKGLITISFSSMDAWFEEDEQVFVHPKDPYKRVDVLQSSRHVRVEVNGVELANTTKPRLLFETGLPVRTYIPKTDCRVDLLKPSQLTTECPYKGVANYYNVSISSGETFENIVWWYRVPQPECVDIKGFVAFYDEKVDVWVDGELQPRPRSPWS</sequence>
<evidence type="ECO:0000313" key="2">
    <source>
        <dbReference type="EMBL" id="OSX58878.1"/>
    </source>
</evidence>